<feature type="transmembrane region" description="Helical" evidence="9">
    <location>
        <begin position="28"/>
        <end position="50"/>
    </location>
</feature>
<dbReference type="Gene3D" id="1.10.630.10">
    <property type="entry name" value="Cytochrome P450"/>
    <property type="match status" value="1"/>
</dbReference>
<evidence type="ECO:0000256" key="3">
    <source>
        <dbReference type="ARBA" id="ARBA00010617"/>
    </source>
</evidence>
<dbReference type="InterPro" id="IPR002401">
    <property type="entry name" value="Cyt_P450_E_grp-I"/>
</dbReference>
<keyword evidence="6 8" id="KW-0408">Iron</keyword>
<dbReference type="GO" id="GO:0004497">
    <property type="term" value="F:monooxygenase activity"/>
    <property type="evidence" value="ECO:0007669"/>
    <property type="project" value="UniProtKB-KW"/>
</dbReference>
<dbReference type="AlphaFoldDB" id="A0A5C3PIT1"/>
<reference evidence="10 11" key="1">
    <citation type="journal article" date="2019" name="Nat. Ecol. Evol.">
        <title>Megaphylogeny resolves global patterns of mushroom evolution.</title>
        <authorList>
            <person name="Varga T."/>
            <person name="Krizsan K."/>
            <person name="Foldi C."/>
            <person name="Dima B."/>
            <person name="Sanchez-Garcia M."/>
            <person name="Sanchez-Ramirez S."/>
            <person name="Szollosi G.J."/>
            <person name="Szarkandi J.G."/>
            <person name="Papp V."/>
            <person name="Albert L."/>
            <person name="Andreopoulos W."/>
            <person name="Angelini C."/>
            <person name="Antonin V."/>
            <person name="Barry K.W."/>
            <person name="Bougher N.L."/>
            <person name="Buchanan P."/>
            <person name="Buyck B."/>
            <person name="Bense V."/>
            <person name="Catcheside P."/>
            <person name="Chovatia M."/>
            <person name="Cooper J."/>
            <person name="Damon W."/>
            <person name="Desjardin D."/>
            <person name="Finy P."/>
            <person name="Geml J."/>
            <person name="Haridas S."/>
            <person name="Hughes K."/>
            <person name="Justo A."/>
            <person name="Karasinski D."/>
            <person name="Kautmanova I."/>
            <person name="Kiss B."/>
            <person name="Kocsube S."/>
            <person name="Kotiranta H."/>
            <person name="LaButti K.M."/>
            <person name="Lechner B.E."/>
            <person name="Liimatainen K."/>
            <person name="Lipzen A."/>
            <person name="Lukacs Z."/>
            <person name="Mihaltcheva S."/>
            <person name="Morgado L.N."/>
            <person name="Niskanen T."/>
            <person name="Noordeloos M.E."/>
            <person name="Ohm R.A."/>
            <person name="Ortiz-Santana B."/>
            <person name="Ovrebo C."/>
            <person name="Racz N."/>
            <person name="Riley R."/>
            <person name="Savchenko A."/>
            <person name="Shiryaev A."/>
            <person name="Soop K."/>
            <person name="Spirin V."/>
            <person name="Szebenyi C."/>
            <person name="Tomsovsky M."/>
            <person name="Tulloss R.E."/>
            <person name="Uehling J."/>
            <person name="Grigoriev I.V."/>
            <person name="Vagvolgyi C."/>
            <person name="Papp T."/>
            <person name="Martin F.M."/>
            <person name="Miettinen O."/>
            <person name="Hibbett D.S."/>
            <person name="Nagy L.G."/>
        </authorList>
    </citation>
    <scope>NUCLEOTIDE SEQUENCE [LARGE SCALE GENOMIC DNA]</scope>
    <source>
        <strain evidence="10 11">HHB13444</strain>
    </source>
</reference>
<dbReference type="GO" id="GO:0005506">
    <property type="term" value="F:iron ion binding"/>
    <property type="evidence" value="ECO:0007669"/>
    <property type="project" value="InterPro"/>
</dbReference>
<dbReference type="InterPro" id="IPR001128">
    <property type="entry name" value="Cyt_P450"/>
</dbReference>
<evidence type="ECO:0000256" key="6">
    <source>
        <dbReference type="ARBA" id="ARBA00023004"/>
    </source>
</evidence>
<feature type="binding site" description="axial binding residue" evidence="8">
    <location>
        <position position="513"/>
    </location>
    <ligand>
        <name>heme</name>
        <dbReference type="ChEBI" id="CHEBI:30413"/>
    </ligand>
    <ligandPart>
        <name>Fe</name>
        <dbReference type="ChEBI" id="CHEBI:18248"/>
    </ligandPart>
</feature>
<gene>
    <name evidence="10" type="ORF">K466DRAFT_652223</name>
</gene>
<dbReference type="PANTHER" id="PTHR24305:SF187">
    <property type="entry name" value="P450, PUTATIVE (EUROFUNG)-RELATED"/>
    <property type="match status" value="1"/>
</dbReference>
<dbReference type="PANTHER" id="PTHR24305">
    <property type="entry name" value="CYTOCHROME P450"/>
    <property type="match status" value="1"/>
</dbReference>
<dbReference type="InParanoid" id="A0A5C3PIT1"/>
<dbReference type="PRINTS" id="PR00385">
    <property type="entry name" value="P450"/>
</dbReference>
<comment type="cofactor">
    <cofactor evidence="1 8">
        <name>heme</name>
        <dbReference type="ChEBI" id="CHEBI:30413"/>
    </cofactor>
</comment>
<comment type="similarity">
    <text evidence="3">Belongs to the cytochrome P450 family.</text>
</comment>
<feature type="transmembrane region" description="Helical" evidence="9">
    <location>
        <begin position="57"/>
        <end position="79"/>
    </location>
</feature>
<keyword evidence="9" id="KW-0472">Membrane</keyword>
<evidence type="ECO:0000313" key="11">
    <source>
        <dbReference type="Proteomes" id="UP000308197"/>
    </source>
</evidence>
<dbReference type="Proteomes" id="UP000308197">
    <property type="component" value="Unassembled WGS sequence"/>
</dbReference>
<accession>A0A5C3PIT1</accession>
<keyword evidence="4 8" id="KW-0479">Metal-binding</keyword>
<evidence type="ECO:0000313" key="10">
    <source>
        <dbReference type="EMBL" id="TFK89222.1"/>
    </source>
</evidence>
<evidence type="ECO:0000256" key="2">
    <source>
        <dbReference type="ARBA" id="ARBA00005179"/>
    </source>
</evidence>
<comment type="pathway">
    <text evidence="2">Secondary metabolite biosynthesis.</text>
</comment>
<evidence type="ECO:0000256" key="4">
    <source>
        <dbReference type="ARBA" id="ARBA00022723"/>
    </source>
</evidence>
<dbReference type="STRING" id="1314778.A0A5C3PIT1"/>
<keyword evidence="9" id="KW-0812">Transmembrane</keyword>
<proteinExistence type="inferred from homology"/>
<evidence type="ECO:0000256" key="1">
    <source>
        <dbReference type="ARBA" id="ARBA00001971"/>
    </source>
</evidence>
<keyword evidence="8" id="KW-0349">Heme</keyword>
<name>A0A5C3PIT1_9APHY</name>
<protein>
    <submittedName>
        <fullName evidence="10">High nitrogen upregulated cytochrome P450 monooxygenase 2</fullName>
    </submittedName>
</protein>
<dbReference type="EMBL" id="ML211083">
    <property type="protein sequence ID" value="TFK89222.1"/>
    <property type="molecule type" value="Genomic_DNA"/>
</dbReference>
<dbReference type="Pfam" id="PF00067">
    <property type="entry name" value="p450"/>
    <property type="match status" value="1"/>
</dbReference>
<keyword evidence="9" id="KW-1133">Transmembrane helix</keyword>
<evidence type="ECO:0000256" key="5">
    <source>
        <dbReference type="ARBA" id="ARBA00023002"/>
    </source>
</evidence>
<keyword evidence="11" id="KW-1185">Reference proteome</keyword>
<dbReference type="PRINTS" id="PR00463">
    <property type="entry name" value="EP450I"/>
</dbReference>
<dbReference type="GO" id="GO:0016705">
    <property type="term" value="F:oxidoreductase activity, acting on paired donors, with incorporation or reduction of molecular oxygen"/>
    <property type="evidence" value="ECO:0007669"/>
    <property type="project" value="InterPro"/>
</dbReference>
<sequence>MRVVGQSAVPTIILALIAHQIFRRHETYYISVHASLLFGVPAGVVLALCWGSHPANALHIGLEVFKTYLITLGISVAVYRVSPWHPLARFPGPYLRRISHFVSACIYIPGNRSRHFAALHRQYGDVVRTGPNELCIVDPSMIPHILGVPGVPKGPIWVGGSLSYKTLPLVGIADTEEHMLRRRAWNRGLAPPALREYEVVTASRAKQLVQRLQEQVGEMNLGDWMNRFTYDFMSDMAFGGGSELLNDGDKDNMWTTISDAMKIAMFLGHVPWLGVYLGYIPPAVSQLKRLLSRGEELAAQRLARGSTTRDLFHYLNNEDLPDKEPAPRRQLIDDGVLAVVAGSDTTSIVLTSTFYCVLTNPDAYEELQAEIDRHFPQGDDPYITQHHRNMPYLQAVINEALRLFPPVPGGTERRVPQHGEPVIAGSLRIPPGTSIFMPPWVLHRDARNFTFPTSFWPERWLIASGQLSLEKARLPSSIRSPWAQAGDQGAIHPVDFVHNESAYIPFSYGPMNCPGKGLALMELRMVVTAVFQRFKIRLREGWDPSEYDSGFKDYFNATRPELPVTLERR</sequence>
<dbReference type="InterPro" id="IPR050121">
    <property type="entry name" value="Cytochrome_P450_monoxygenase"/>
</dbReference>
<keyword evidence="7 10" id="KW-0503">Monooxygenase</keyword>
<keyword evidence="5" id="KW-0560">Oxidoreductase</keyword>
<dbReference type="CDD" id="cd11061">
    <property type="entry name" value="CYP67-like"/>
    <property type="match status" value="1"/>
</dbReference>
<dbReference type="SUPFAM" id="SSF48264">
    <property type="entry name" value="Cytochrome P450"/>
    <property type="match status" value="1"/>
</dbReference>
<dbReference type="GO" id="GO:0020037">
    <property type="term" value="F:heme binding"/>
    <property type="evidence" value="ECO:0007669"/>
    <property type="project" value="InterPro"/>
</dbReference>
<evidence type="ECO:0000256" key="9">
    <source>
        <dbReference type="SAM" id="Phobius"/>
    </source>
</evidence>
<dbReference type="InterPro" id="IPR036396">
    <property type="entry name" value="Cyt_P450_sf"/>
</dbReference>
<organism evidence="10 11">
    <name type="scientific">Polyporus arcularius HHB13444</name>
    <dbReference type="NCBI Taxonomy" id="1314778"/>
    <lineage>
        <taxon>Eukaryota</taxon>
        <taxon>Fungi</taxon>
        <taxon>Dikarya</taxon>
        <taxon>Basidiomycota</taxon>
        <taxon>Agaricomycotina</taxon>
        <taxon>Agaricomycetes</taxon>
        <taxon>Polyporales</taxon>
        <taxon>Polyporaceae</taxon>
        <taxon>Polyporus</taxon>
    </lineage>
</organism>
<evidence type="ECO:0000256" key="7">
    <source>
        <dbReference type="ARBA" id="ARBA00023033"/>
    </source>
</evidence>
<evidence type="ECO:0000256" key="8">
    <source>
        <dbReference type="PIRSR" id="PIRSR602401-1"/>
    </source>
</evidence>